<accession>A0A8S7JBC0</accession>
<dbReference type="RefSeq" id="WP_061358517.1">
    <property type="nucleotide sequence ID" value="NZ_BICR01000052.1"/>
</dbReference>
<protein>
    <submittedName>
        <fullName evidence="1">Uncharacterized protein</fullName>
    </submittedName>
</protein>
<gene>
    <name evidence="1" type="ORF">E5H86_26380</name>
</gene>
<name>A0A8S7JBC0_ECOLX</name>
<sequence>MAIQYLDGLKRYSASEIIDDFNNNELRAKKKYKDIFIINSTARAIKQDLDDRFFVLLRDGNSGFESFYAYYDKKSEGDLEFLNEGDNVEFICSNVKNIIMPRAECFSIALNLESKNIQGNPIRFFDNAYKLQNTYKATKITFILYSLLKDKIEKDCEESIEACNLAARRFTDNGALLDSMLEPYADMLSKIGNN</sequence>
<comment type="caution">
    <text evidence="1">The sequence shown here is derived from an EMBL/GenBank/DDBJ whole genome shotgun (WGS) entry which is preliminary data.</text>
</comment>
<reference evidence="1 2" key="1">
    <citation type="submission" date="2019-04" db="EMBL/GenBank/DDBJ databases">
        <authorList>
            <consortium name="NARMS: The National Antimicrobial Resistance Monitoring System"/>
        </authorList>
    </citation>
    <scope>NUCLEOTIDE SEQUENCE [LARGE SCALE GENOMIC DNA]</scope>
    <source>
        <strain evidence="1 2">FSIS11919500</strain>
    </source>
</reference>
<dbReference type="EMBL" id="AASEPP010000079">
    <property type="protein sequence ID" value="EFC2249238.1"/>
    <property type="molecule type" value="Genomic_DNA"/>
</dbReference>
<evidence type="ECO:0000313" key="1">
    <source>
        <dbReference type="EMBL" id="EFC2249238.1"/>
    </source>
</evidence>
<evidence type="ECO:0000313" key="2">
    <source>
        <dbReference type="Proteomes" id="UP000531916"/>
    </source>
</evidence>
<dbReference type="Proteomes" id="UP000531916">
    <property type="component" value="Unassembled WGS sequence"/>
</dbReference>
<dbReference type="AlphaFoldDB" id="A0A8S7JBC0"/>
<proteinExistence type="predicted"/>
<organism evidence="1 2">
    <name type="scientific">Escherichia coli</name>
    <dbReference type="NCBI Taxonomy" id="562"/>
    <lineage>
        <taxon>Bacteria</taxon>
        <taxon>Pseudomonadati</taxon>
        <taxon>Pseudomonadota</taxon>
        <taxon>Gammaproteobacteria</taxon>
        <taxon>Enterobacterales</taxon>
        <taxon>Enterobacteriaceae</taxon>
        <taxon>Escherichia</taxon>
    </lineage>
</organism>